<organism evidence="1 2">
    <name type="scientific">Chryseobacterium carnipullorum</name>
    <dbReference type="NCBI Taxonomy" id="1124835"/>
    <lineage>
        <taxon>Bacteria</taxon>
        <taxon>Pseudomonadati</taxon>
        <taxon>Bacteroidota</taxon>
        <taxon>Flavobacteriia</taxon>
        <taxon>Flavobacteriales</taxon>
        <taxon>Weeksellaceae</taxon>
        <taxon>Chryseobacterium group</taxon>
        <taxon>Chryseobacterium</taxon>
    </lineage>
</organism>
<sequence length="54" mass="6651">MVVEKHIINFAKRNDRRETLLYNNRCLIMYINPSQLRKDQYEANRLWILNHFAS</sequence>
<protein>
    <submittedName>
        <fullName evidence="1">Uncharacterized protein</fullName>
    </submittedName>
</protein>
<dbReference type="Proteomes" id="UP000255224">
    <property type="component" value="Unassembled WGS sequence"/>
</dbReference>
<evidence type="ECO:0000313" key="1">
    <source>
        <dbReference type="EMBL" id="STC95522.1"/>
    </source>
</evidence>
<dbReference type="EMBL" id="UFVQ01000003">
    <property type="protein sequence ID" value="STC95522.1"/>
    <property type="molecule type" value="Genomic_DNA"/>
</dbReference>
<gene>
    <name evidence="1" type="ORF">NCTC13533_01911</name>
</gene>
<reference evidence="1 2" key="1">
    <citation type="submission" date="2018-06" db="EMBL/GenBank/DDBJ databases">
        <authorList>
            <consortium name="Pathogen Informatics"/>
            <person name="Doyle S."/>
        </authorList>
    </citation>
    <scope>NUCLEOTIDE SEQUENCE [LARGE SCALE GENOMIC DNA]</scope>
    <source>
        <strain evidence="1 2">NCTC13533</strain>
    </source>
</reference>
<evidence type="ECO:0000313" key="2">
    <source>
        <dbReference type="Proteomes" id="UP000255224"/>
    </source>
</evidence>
<proteinExistence type="predicted"/>
<accession>A0A376DTX1</accession>
<name>A0A376DTX1_CHRCU</name>
<dbReference type="AlphaFoldDB" id="A0A376DTX1"/>